<keyword evidence="2" id="KW-0472">Membrane</keyword>
<gene>
    <name evidence="3" type="ORF">DAETH_35900</name>
</gene>
<dbReference type="EMBL" id="AP026561">
    <property type="protein sequence ID" value="BDP43621.1"/>
    <property type="molecule type" value="Genomic_DNA"/>
</dbReference>
<organism evidence="3 4">
    <name type="scientific">Deinococcus aetherius</name>
    <dbReference type="NCBI Taxonomy" id="200252"/>
    <lineage>
        <taxon>Bacteria</taxon>
        <taxon>Thermotogati</taxon>
        <taxon>Deinococcota</taxon>
        <taxon>Deinococci</taxon>
        <taxon>Deinococcales</taxon>
        <taxon>Deinococcaceae</taxon>
        <taxon>Deinococcus</taxon>
    </lineage>
</organism>
<evidence type="ECO:0000256" key="2">
    <source>
        <dbReference type="SAM" id="Phobius"/>
    </source>
</evidence>
<protein>
    <submittedName>
        <fullName evidence="3">Uncharacterized protein</fullName>
    </submittedName>
</protein>
<evidence type="ECO:0000313" key="3">
    <source>
        <dbReference type="EMBL" id="BDP43621.1"/>
    </source>
</evidence>
<keyword evidence="3" id="KW-0614">Plasmid</keyword>
<dbReference type="Proteomes" id="UP001064971">
    <property type="component" value="Plasmid pDAETH-1"/>
</dbReference>
<keyword evidence="4" id="KW-1185">Reference proteome</keyword>
<feature type="region of interest" description="Disordered" evidence="1">
    <location>
        <begin position="39"/>
        <end position="62"/>
    </location>
</feature>
<reference evidence="3" key="1">
    <citation type="submission" date="2022-07" db="EMBL/GenBank/DDBJ databases">
        <title>Complete Genome Sequence of the Radioresistant Bacterium Deinococcus aetherius ST0316, Isolated from the Air Dust collected in Lower Stratosphere above Japan.</title>
        <authorList>
            <person name="Satoh K."/>
            <person name="Hagiwara K."/>
            <person name="Katsumata K."/>
            <person name="Kubo A."/>
            <person name="Yokobori S."/>
            <person name="Yamagishi A."/>
            <person name="Oono Y."/>
            <person name="Narumi I."/>
        </authorList>
    </citation>
    <scope>NUCLEOTIDE SEQUENCE</scope>
    <source>
        <strain evidence="3">ST0316</strain>
        <plasmid evidence="3">pDAETH-1</plasmid>
    </source>
</reference>
<feature type="transmembrane region" description="Helical" evidence="2">
    <location>
        <begin position="12"/>
        <end position="33"/>
    </location>
</feature>
<evidence type="ECO:0000256" key="1">
    <source>
        <dbReference type="SAM" id="MobiDB-lite"/>
    </source>
</evidence>
<proteinExistence type="predicted"/>
<evidence type="ECO:0000313" key="4">
    <source>
        <dbReference type="Proteomes" id="UP001064971"/>
    </source>
</evidence>
<dbReference type="RefSeq" id="WP_264777495.1">
    <property type="nucleotide sequence ID" value="NZ_AP026561.1"/>
</dbReference>
<keyword evidence="2" id="KW-0812">Transmembrane</keyword>
<name>A0ABN6RJX2_9DEIO</name>
<keyword evidence="2" id="KW-1133">Transmembrane helix</keyword>
<sequence length="62" mass="6723">MTSAPDPPQELARGAVDAFVLLLIALAALWWAARLRGQGRNAEEVVASRPRPRRGSPTLTFP</sequence>
<geneLocation type="plasmid" evidence="3 4">
    <name>pDAETH-1</name>
</geneLocation>
<accession>A0ABN6RJX2</accession>